<comment type="similarity">
    <text evidence="1">Belongs to the DinB family.</text>
</comment>
<gene>
    <name evidence="3" type="ORF">MUN89_07560</name>
</gene>
<dbReference type="InterPro" id="IPR034660">
    <property type="entry name" value="DinB/YfiT-like"/>
</dbReference>
<name>A0ABY4EPC1_9BACI</name>
<dbReference type="Gene3D" id="1.20.120.450">
    <property type="entry name" value="dinb family like domain"/>
    <property type="match status" value="1"/>
</dbReference>
<protein>
    <submittedName>
        <fullName evidence="3">DinB family protein</fullName>
    </submittedName>
</protein>
<keyword evidence="4" id="KW-1185">Reference proteome</keyword>
<evidence type="ECO:0000256" key="1">
    <source>
        <dbReference type="ARBA" id="ARBA00008635"/>
    </source>
</evidence>
<dbReference type="RefSeq" id="WP_244712631.1">
    <property type="nucleotide sequence ID" value="NZ_CP095073.1"/>
</dbReference>
<keyword evidence="2" id="KW-0479">Metal-binding</keyword>
<sequence>MQKLFEYNWQVRDDWFSWCETVPEEELLKKRVGGVGSILYTLFHIVDVEYSWICGLQGKPEPEEPPFESYASLSKVRKLSRQYHGEVESFIKSWTDNMENTQLTEVDSNGKTFSFRYGEVMRHVIAHEIHHVGQLSVWAREIGWKPITANLIDRGLFT</sequence>
<dbReference type="Proteomes" id="UP000831787">
    <property type="component" value="Chromosome"/>
</dbReference>
<dbReference type="Pfam" id="PF05163">
    <property type="entry name" value="DinB"/>
    <property type="match status" value="1"/>
</dbReference>
<dbReference type="SUPFAM" id="SSF109854">
    <property type="entry name" value="DinB/YfiT-like putative metalloenzymes"/>
    <property type="match status" value="1"/>
</dbReference>
<organism evidence="3 4">
    <name type="scientific">Halobacillus salinarum</name>
    <dbReference type="NCBI Taxonomy" id="2932257"/>
    <lineage>
        <taxon>Bacteria</taxon>
        <taxon>Bacillati</taxon>
        <taxon>Bacillota</taxon>
        <taxon>Bacilli</taxon>
        <taxon>Bacillales</taxon>
        <taxon>Bacillaceae</taxon>
        <taxon>Halobacillus</taxon>
    </lineage>
</organism>
<evidence type="ECO:0000313" key="3">
    <source>
        <dbReference type="EMBL" id="UOQ45777.1"/>
    </source>
</evidence>
<evidence type="ECO:0000313" key="4">
    <source>
        <dbReference type="Proteomes" id="UP000831787"/>
    </source>
</evidence>
<dbReference type="InterPro" id="IPR007837">
    <property type="entry name" value="DinB"/>
</dbReference>
<dbReference type="PANTHER" id="PTHR37302">
    <property type="entry name" value="SLR1116 PROTEIN"/>
    <property type="match status" value="1"/>
</dbReference>
<dbReference type="PANTHER" id="PTHR37302:SF3">
    <property type="entry name" value="DAMAGE-INDUCIBLE PROTEIN DINB"/>
    <property type="match status" value="1"/>
</dbReference>
<reference evidence="3 4" key="1">
    <citation type="submission" date="2022-04" db="EMBL/GenBank/DDBJ databases">
        <title>Halobacillus sp. isolated from saltern.</title>
        <authorList>
            <person name="Won M."/>
            <person name="Lee C.-M."/>
            <person name="Woen H.-Y."/>
            <person name="Kwon S.-W."/>
        </authorList>
    </citation>
    <scope>NUCLEOTIDE SEQUENCE [LARGE SCALE GENOMIC DNA]</scope>
    <source>
        <strain evidence="3 4">SSBR10-3</strain>
    </source>
</reference>
<accession>A0ABY4EPC1</accession>
<proteinExistence type="inferred from homology"/>
<dbReference type="EMBL" id="CP095073">
    <property type="protein sequence ID" value="UOQ45777.1"/>
    <property type="molecule type" value="Genomic_DNA"/>
</dbReference>
<evidence type="ECO:0000256" key="2">
    <source>
        <dbReference type="ARBA" id="ARBA00022723"/>
    </source>
</evidence>